<name>A0A9P4LF75_9PLEO</name>
<reference evidence="1" key="1">
    <citation type="journal article" date="2020" name="Stud. Mycol.">
        <title>101 Dothideomycetes genomes: a test case for predicting lifestyles and emergence of pathogens.</title>
        <authorList>
            <person name="Haridas S."/>
            <person name="Albert R."/>
            <person name="Binder M."/>
            <person name="Bloem J."/>
            <person name="Labutti K."/>
            <person name="Salamov A."/>
            <person name="Andreopoulos B."/>
            <person name="Baker S."/>
            <person name="Barry K."/>
            <person name="Bills G."/>
            <person name="Bluhm B."/>
            <person name="Cannon C."/>
            <person name="Castanera R."/>
            <person name="Culley D."/>
            <person name="Daum C."/>
            <person name="Ezra D."/>
            <person name="Gonzalez J."/>
            <person name="Henrissat B."/>
            <person name="Kuo A."/>
            <person name="Liang C."/>
            <person name="Lipzen A."/>
            <person name="Lutzoni F."/>
            <person name="Magnuson J."/>
            <person name="Mondo S."/>
            <person name="Nolan M."/>
            <person name="Ohm R."/>
            <person name="Pangilinan J."/>
            <person name="Park H.-J."/>
            <person name="Ramirez L."/>
            <person name="Alfaro M."/>
            <person name="Sun H."/>
            <person name="Tritt A."/>
            <person name="Yoshinaga Y."/>
            <person name="Zwiers L.-H."/>
            <person name="Turgeon B."/>
            <person name="Goodwin S."/>
            <person name="Spatafora J."/>
            <person name="Crous P."/>
            <person name="Grigoriev I."/>
        </authorList>
    </citation>
    <scope>NUCLEOTIDE SEQUENCE</scope>
    <source>
        <strain evidence="1">CBS 110217</strain>
    </source>
</reference>
<proteinExistence type="predicted"/>
<dbReference type="OrthoDB" id="1658288at2759"/>
<accession>A0A9P4LF75</accession>
<evidence type="ECO:0000313" key="2">
    <source>
        <dbReference type="Proteomes" id="UP000799777"/>
    </source>
</evidence>
<keyword evidence="2" id="KW-1185">Reference proteome</keyword>
<gene>
    <name evidence="1" type="ORF">EK21DRAFT_119331</name>
</gene>
<dbReference type="AlphaFoldDB" id="A0A9P4LF75"/>
<organism evidence="1 2">
    <name type="scientific">Setomelanomma holmii</name>
    <dbReference type="NCBI Taxonomy" id="210430"/>
    <lineage>
        <taxon>Eukaryota</taxon>
        <taxon>Fungi</taxon>
        <taxon>Dikarya</taxon>
        <taxon>Ascomycota</taxon>
        <taxon>Pezizomycotina</taxon>
        <taxon>Dothideomycetes</taxon>
        <taxon>Pleosporomycetidae</taxon>
        <taxon>Pleosporales</taxon>
        <taxon>Pleosporineae</taxon>
        <taxon>Phaeosphaeriaceae</taxon>
        <taxon>Setomelanomma</taxon>
    </lineage>
</organism>
<comment type="caution">
    <text evidence="1">The sequence shown here is derived from an EMBL/GenBank/DDBJ whole genome shotgun (WGS) entry which is preliminary data.</text>
</comment>
<dbReference type="EMBL" id="ML978423">
    <property type="protein sequence ID" value="KAF2022848.1"/>
    <property type="molecule type" value="Genomic_DNA"/>
</dbReference>
<dbReference type="Proteomes" id="UP000799777">
    <property type="component" value="Unassembled WGS sequence"/>
</dbReference>
<sequence length="227" mass="25606">MSDERGRLHRRVLSFSGRVFHKARHRVTVKGKVQGCFDAKELAQAVNEVVKQQDLQADALLGDAPDGRLFVRATSKETSGTVCQTSYRTPRGNGDLRVTIWEARQATSSYSIRSSWGGLARNMRMERQVRTNPVRAGEQGGDDVLHIGQTLVAVATTADRFRRERPLLDRTGQYYRFKVLRCLEYIGLEETKKVKETARATRRHISSQEAHKQMQACAGSIASRECQ</sequence>
<evidence type="ECO:0000313" key="1">
    <source>
        <dbReference type="EMBL" id="KAF2022848.1"/>
    </source>
</evidence>
<protein>
    <submittedName>
        <fullName evidence="1">Uncharacterized protein</fullName>
    </submittedName>
</protein>